<feature type="compositionally biased region" description="Basic and acidic residues" evidence="1">
    <location>
        <begin position="271"/>
        <end position="280"/>
    </location>
</feature>
<protein>
    <submittedName>
        <fullName evidence="4">Uncharacterized protein isoform X1</fullName>
    </submittedName>
</protein>
<gene>
    <name evidence="4" type="primary">LOC108020913</name>
</gene>
<feature type="compositionally biased region" description="Polar residues" evidence="1">
    <location>
        <begin position="85"/>
        <end position="95"/>
    </location>
</feature>
<reference evidence="3" key="1">
    <citation type="submission" date="2025-05" db="UniProtKB">
        <authorList>
            <consortium name="RefSeq"/>
        </authorList>
    </citation>
    <scope>NUCLEOTIDE SEQUENCE [LARGE SCALE GENOMIC DNA]</scope>
</reference>
<proteinExistence type="predicted"/>
<feature type="chain" id="PRO_5045081434" evidence="2">
    <location>
        <begin position="20"/>
        <end position="289"/>
    </location>
</feature>
<evidence type="ECO:0000256" key="1">
    <source>
        <dbReference type="SAM" id="MobiDB-lite"/>
    </source>
</evidence>
<dbReference type="GeneID" id="108020913"/>
<feature type="region of interest" description="Disordered" evidence="1">
    <location>
        <begin position="232"/>
        <end position="289"/>
    </location>
</feature>
<feature type="region of interest" description="Disordered" evidence="1">
    <location>
        <begin position="127"/>
        <end position="163"/>
    </location>
</feature>
<dbReference type="AlphaFoldDB" id="A0AB39ZXU4"/>
<dbReference type="Proteomes" id="UP001652628">
    <property type="component" value="Chromosome 2L"/>
</dbReference>
<accession>A0AB39ZXU4</accession>
<keyword evidence="2" id="KW-0732">Signal</keyword>
<organism evidence="3 4">
    <name type="scientific">Drosophila suzukii</name>
    <name type="common">Spotted-wing drosophila fruit fly</name>
    <dbReference type="NCBI Taxonomy" id="28584"/>
    <lineage>
        <taxon>Eukaryota</taxon>
        <taxon>Metazoa</taxon>
        <taxon>Ecdysozoa</taxon>
        <taxon>Arthropoda</taxon>
        <taxon>Hexapoda</taxon>
        <taxon>Insecta</taxon>
        <taxon>Pterygota</taxon>
        <taxon>Neoptera</taxon>
        <taxon>Endopterygota</taxon>
        <taxon>Diptera</taxon>
        <taxon>Brachycera</taxon>
        <taxon>Muscomorpha</taxon>
        <taxon>Ephydroidea</taxon>
        <taxon>Drosophilidae</taxon>
        <taxon>Drosophila</taxon>
        <taxon>Sophophora</taxon>
    </lineage>
</organism>
<keyword evidence="3" id="KW-1185">Reference proteome</keyword>
<feature type="signal peptide" evidence="2">
    <location>
        <begin position="1"/>
        <end position="19"/>
    </location>
</feature>
<dbReference type="RefSeq" id="XP_016944820.3">
    <property type="nucleotide sequence ID" value="XM_017089331.4"/>
</dbReference>
<sequence length="289" mass="31770">MLPLQFVLLGCLLIAEGLCHTLPEVKVRTPRDTSNIPTSFFKPVGENSVRDRSLVNGGNDTLSRFRRDTSNIPTGFKPVGERSSNEPNPDRSSSNGGNGTALHGVEFLERSSGEVEEVTASYEDEDVPIRNGPFQDRPIYPQSSPRFSPPKFSENPPRFSPPNYGDTFQPEYTADPRGSNFNNRPFPRTPVYRDSRVPPFSELPFRNQISGPWGPRPIPNILGGSMVPLFSGGPSTSVGRSGPNGSGGSPDNFFRSESYSYTSDGRGPPQIERDVYDSRDGMGSSFRNF</sequence>
<evidence type="ECO:0000313" key="4">
    <source>
        <dbReference type="RefSeq" id="XP_016944820.3"/>
    </source>
</evidence>
<reference evidence="4" key="2">
    <citation type="submission" date="2025-08" db="UniProtKB">
        <authorList>
            <consortium name="RefSeq"/>
        </authorList>
    </citation>
    <scope>IDENTIFICATION</scope>
</reference>
<feature type="region of interest" description="Disordered" evidence="1">
    <location>
        <begin position="173"/>
        <end position="192"/>
    </location>
</feature>
<evidence type="ECO:0000256" key="2">
    <source>
        <dbReference type="SAM" id="SignalP"/>
    </source>
</evidence>
<name>A0AB39ZXU4_DROSZ</name>
<evidence type="ECO:0000313" key="3">
    <source>
        <dbReference type="Proteomes" id="UP001652628"/>
    </source>
</evidence>
<feature type="region of interest" description="Disordered" evidence="1">
    <location>
        <begin position="51"/>
        <end position="102"/>
    </location>
</feature>